<evidence type="ECO:0000256" key="1">
    <source>
        <dbReference type="SAM" id="MobiDB-lite"/>
    </source>
</evidence>
<proteinExistence type="predicted"/>
<name>A0A165C464_EXIGL</name>
<evidence type="ECO:0000313" key="2">
    <source>
        <dbReference type="EMBL" id="KZV81783.1"/>
    </source>
</evidence>
<evidence type="ECO:0000313" key="3">
    <source>
        <dbReference type="Proteomes" id="UP000077266"/>
    </source>
</evidence>
<dbReference type="OrthoDB" id="2691224at2759"/>
<dbReference type="AlphaFoldDB" id="A0A165C464"/>
<reference evidence="2 3" key="1">
    <citation type="journal article" date="2016" name="Mol. Biol. Evol.">
        <title>Comparative Genomics of Early-Diverging Mushroom-Forming Fungi Provides Insights into the Origins of Lignocellulose Decay Capabilities.</title>
        <authorList>
            <person name="Nagy L.G."/>
            <person name="Riley R."/>
            <person name="Tritt A."/>
            <person name="Adam C."/>
            <person name="Daum C."/>
            <person name="Floudas D."/>
            <person name="Sun H."/>
            <person name="Yadav J.S."/>
            <person name="Pangilinan J."/>
            <person name="Larsson K.H."/>
            <person name="Matsuura K."/>
            <person name="Barry K."/>
            <person name="Labutti K."/>
            <person name="Kuo R."/>
            <person name="Ohm R.A."/>
            <person name="Bhattacharya S.S."/>
            <person name="Shirouzu T."/>
            <person name="Yoshinaga Y."/>
            <person name="Martin F.M."/>
            <person name="Grigoriev I.V."/>
            <person name="Hibbett D.S."/>
        </authorList>
    </citation>
    <scope>NUCLEOTIDE SEQUENCE [LARGE SCALE GENOMIC DNA]</scope>
    <source>
        <strain evidence="2 3">HHB12029</strain>
    </source>
</reference>
<feature type="region of interest" description="Disordered" evidence="1">
    <location>
        <begin position="46"/>
        <end position="80"/>
    </location>
</feature>
<feature type="compositionally biased region" description="Polar residues" evidence="1">
    <location>
        <begin position="482"/>
        <end position="491"/>
    </location>
</feature>
<accession>A0A165C464</accession>
<keyword evidence="3" id="KW-1185">Reference proteome</keyword>
<feature type="region of interest" description="Disordered" evidence="1">
    <location>
        <begin position="482"/>
        <end position="518"/>
    </location>
</feature>
<organism evidence="2 3">
    <name type="scientific">Exidia glandulosa HHB12029</name>
    <dbReference type="NCBI Taxonomy" id="1314781"/>
    <lineage>
        <taxon>Eukaryota</taxon>
        <taxon>Fungi</taxon>
        <taxon>Dikarya</taxon>
        <taxon>Basidiomycota</taxon>
        <taxon>Agaricomycotina</taxon>
        <taxon>Agaricomycetes</taxon>
        <taxon>Auriculariales</taxon>
        <taxon>Exidiaceae</taxon>
        <taxon>Exidia</taxon>
    </lineage>
</organism>
<dbReference type="Proteomes" id="UP000077266">
    <property type="component" value="Unassembled WGS sequence"/>
</dbReference>
<feature type="region of interest" description="Disordered" evidence="1">
    <location>
        <begin position="432"/>
        <end position="465"/>
    </location>
</feature>
<feature type="compositionally biased region" description="Low complexity" evidence="1">
    <location>
        <begin position="432"/>
        <end position="452"/>
    </location>
</feature>
<dbReference type="STRING" id="1314781.A0A165C464"/>
<protein>
    <submittedName>
        <fullName evidence="2">Uncharacterized protein</fullName>
    </submittedName>
</protein>
<gene>
    <name evidence="2" type="ORF">EXIGLDRAFT_779335</name>
</gene>
<dbReference type="InParanoid" id="A0A165C464"/>
<dbReference type="EMBL" id="KV426368">
    <property type="protein sequence ID" value="KZV81783.1"/>
    <property type="molecule type" value="Genomic_DNA"/>
</dbReference>
<sequence length="716" mass="79320">MNGGFDEEELGTVDAINAEVEAAMNEMGMRGWMVLVGGERPGVGVARSTLRDEVTADDDNPAEPPDTQEEEDDDEEADGTEDAHLELIETALVQLLLPHALYIVHRALRIAHVLKLESRSALVHRISTGSSGEVLAQLLVTQAAHLFRPRALPVRPAAVEGVYIILAEAQGKDGRRRRSHAGARYYKAVGQADWRLKRRIIQHYAVNLGYDNVFGYLAVPLYGSVLRCYIPLLRAPENVDNPLHDLAAQFLGERLPYPAVFVSTLAKEYVRRQQQELLPEIVREMPIAIMWALQLAREQLAMLEVLFWLAGNLVPASGPVVVQLVKTPYETDLGRKLLLEDEGAQILQDAESVWLVLLVEAFDVEKVLEDDTFELVAFPQDVSTILSSSRQLALVHDFVVGAHDPRYSPITLAWACVLVLECPLDTLRAPPSIQGSSNAGSSPSRSESPYGGDIDDTQTHNADADDPTAVFARIKLQESLQRNNNSDSALATRQVAHHENTRRCALTDNAERSSSRSPFVPRSLGVVTRQAAHDASTGYLASSPALSSALKEPNAIAFQAIVKGLLIVLCERCAVQSLSQTLTRSFDGSHPTSRTYCDGSPYSSRRSCAWSPAMARSRDGALYAHRFLNDLPAFNPCRYPRRWKPFSLDLSRVSLVRRSVRLSRCSSQTSRKLEHIDEVLANLKRSRKYPSRKPLIYVGGYRFVKGVVLLLYEPLL</sequence>
<feature type="compositionally biased region" description="Acidic residues" evidence="1">
    <location>
        <begin position="55"/>
        <end position="80"/>
    </location>
</feature>